<dbReference type="PaxDb" id="3827-XP_004488092.1"/>
<dbReference type="PANTHER" id="PTHR32378">
    <property type="entry name" value="GUANINE NUCLEOTIDE-BINDING PROTEIN SUBUNIT GAMMA 3"/>
    <property type="match status" value="1"/>
</dbReference>
<accession>A0A1S2XEG2</accession>
<evidence type="ECO:0000313" key="4">
    <source>
        <dbReference type="RefSeq" id="XP_004488092.1"/>
    </source>
</evidence>
<dbReference type="OrthoDB" id="1936517at2759"/>
<reference evidence="4" key="2">
    <citation type="submission" date="2025-08" db="UniProtKB">
        <authorList>
            <consortium name="RefSeq"/>
        </authorList>
    </citation>
    <scope>IDENTIFICATION</scope>
    <source>
        <tissue evidence="4">Etiolated seedlings</tissue>
    </source>
</reference>
<name>A0A1S2XEG2_CICAR</name>
<protein>
    <submittedName>
        <fullName evidence="4">Guanine nucleotide-binding protein subunit gamma 3-like</fullName>
    </submittedName>
</protein>
<dbReference type="Proteomes" id="UP000087171">
    <property type="component" value="Chromosome Ca1"/>
</dbReference>
<dbReference type="InterPro" id="IPR015898">
    <property type="entry name" value="G-protein_gamma-like_dom"/>
</dbReference>
<feature type="coiled-coil region" evidence="1">
    <location>
        <begin position="32"/>
        <end position="59"/>
    </location>
</feature>
<organism evidence="3 4">
    <name type="scientific">Cicer arietinum</name>
    <name type="common">Chickpea</name>
    <name type="synonym">Garbanzo</name>
    <dbReference type="NCBI Taxonomy" id="3827"/>
    <lineage>
        <taxon>Eukaryota</taxon>
        <taxon>Viridiplantae</taxon>
        <taxon>Streptophyta</taxon>
        <taxon>Embryophyta</taxon>
        <taxon>Tracheophyta</taxon>
        <taxon>Spermatophyta</taxon>
        <taxon>Magnoliopsida</taxon>
        <taxon>eudicotyledons</taxon>
        <taxon>Gunneridae</taxon>
        <taxon>Pentapetalae</taxon>
        <taxon>rosids</taxon>
        <taxon>fabids</taxon>
        <taxon>Fabales</taxon>
        <taxon>Fabaceae</taxon>
        <taxon>Papilionoideae</taxon>
        <taxon>50 kb inversion clade</taxon>
        <taxon>NPAAA clade</taxon>
        <taxon>Hologalegina</taxon>
        <taxon>IRL clade</taxon>
        <taxon>Cicereae</taxon>
        <taxon>Cicer</taxon>
    </lineage>
</organism>
<evidence type="ECO:0000259" key="2">
    <source>
        <dbReference type="SMART" id="SM01224"/>
    </source>
</evidence>
<dbReference type="PANTHER" id="PTHR32378:SF19">
    <property type="entry name" value="GGL DOMAIN PROTEIN"/>
    <property type="match status" value="1"/>
</dbReference>
<dbReference type="GeneID" id="101491801"/>
<sequence>MATPIRDPSSNVMSLPLPSPKAPLGYPDLYGKRREMARIQMLEREISFLEEELKSSEGFQPASKCCQEIADFMMANSDPLLPTSKKNRRSCRLWKWLCRMRCLNLSWVCCWCCDCFSTSCCNCKQSKCKCSSCVPSINCSLSNWCCCCDKKSHCCKETCDCNNKCCCSLPGCYFKWPFPSCCICKCSCSCTCPSFPKVLPSGCCTKC</sequence>
<dbReference type="KEGG" id="cam:101491801"/>
<feature type="domain" description="G protein gamma" evidence="2">
    <location>
        <begin position="35"/>
        <end position="105"/>
    </location>
</feature>
<gene>
    <name evidence="4" type="primary">LOC101491801</name>
</gene>
<dbReference type="InterPro" id="IPR055305">
    <property type="entry name" value="GG3-like"/>
</dbReference>
<reference evidence="3" key="1">
    <citation type="journal article" date="2013" name="Nat. Biotechnol.">
        <title>Draft genome sequence of chickpea (Cicer arietinum) provides a resource for trait improvement.</title>
        <authorList>
            <person name="Varshney R.K."/>
            <person name="Song C."/>
            <person name="Saxena R.K."/>
            <person name="Azam S."/>
            <person name="Yu S."/>
            <person name="Sharpe A.G."/>
            <person name="Cannon S."/>
            <person name="Baek J."/>
            <person name="Rosen B.D."/>
            <person name="Tar'an B."/>
            <person name="Millan T."/>
            <person name="Zhang X."/>
            <person name="Ramsay L.D."/>
            <person name="Iwata A."/>
            <person name="Wang Y."/>
            <person name="Nelson W."/>
            <person name="Farmer A.D."/>
            <person name="Gaur P.M."/>
            <person name="Soderlund C."/>
            <person name="Penmetsa R.V."/>
            <person name="Xu C."/>
            <person name="Bharti A.K."/>
            <person name="He W."/>
            <person name="Winter P."/>
            <person name="Zhao S."/>
            <person name="Hane J.K."/>
            <person name="Carrasquilla-Garcia N."/>
            <person name="Condie J.A."/>
            <person name="Upadhyaya H.D."/>
            <person name="Luo M.C."/>
            <person name="Thudi M."/>
            <person name="Gowda C.L."/>
            <person name="Singh N.P."/>
            <person name="Lichtenzveig J."/>
            <person name="Gali K.K."/>
            <person name="Rubio J."/>
            <person name="Nadarajan N."/>
            <person name="Dolezel J."/>
            <person name="Bansal K.C."/>
            <person name="Xu X."/>
            <person name="Edwards D."/>
            <person name="Zhang G."/>
            <person name="Kahl G."/>
            <person name="Gil J."/>
            <person name="Singh K.B."/>
            <person name="Datta S.K."/>
            <person name="Jackson S.A."/>
            <person name="Wang J."/>
            <person name="Cook D.R."/>
        </authorList>
    </citation>
    <scope>NUCLEOTIDE SEQUENCE [LARGE SCALE GENOMIC DNA]</scope>
    <source>
        <strain evidence="3">cv. CDC Frontier</strain>
    </source>
</reference>
<dbReference type="AlphaFoldDB" id="A0A1S2XEG2"/>
<dbReference type="SMART" id="SM01224">
    <property type="entry name" value="G_gamma"/>
    <property type="match status" value="1"/>
</dbReference>
<keyword evidence="3" id="KW-1185">Reference proteome</keyword>
<evidence type="ECO:0000313" key="3">
    <source>
        <dbReference type="Proteomes" id="UP000087171"/>
    </source>
</evidence>
<dbReference type="eggNOG" id="ENOG502RZC5">
    <property type="taxonomic scope" value="Eukaryota"/>
</dbReference>
<proteinExistence type="predicted"/>
<keyword evidence="1" id="KW-0175">Coiled coil</keyword>
<dbReference type="STRING" id="3827.A0A1S2XEG2"/>
<evidence type="ECO:0000256" key="1">
    <source>
        <dbReference type="SAM" id="Coils"/>
    </source>
</evidence>
<dbReference type="RefSeq" id="XP_004488092.1">
    <property type="nucleotide sequence ID" value="XM_004488035.3"/>
</dbReference>